<feature type="compositionally biased region" description="Low complexity" evidence="1">
    <location>
        <begin position="105"/>
        <end position="117"/>
    </location>
</feature>
<name>A0A3N6MH16_NATCH</name>
<dbReference type="EMBL" id="REFZ01000001">
    <property type="protein sequence ID" value="RQH03404.1"/>
    <property type="molecule type" value="Genomic_DNA"/>
</dbReference>
<accession>A0A3N6MH16</accession>
<feature type="compositionally biased region" description="Low complexity" evidence="1">
    <location>
        <begin position="79"/>
        <end position="91"/>
    </location>
</feature>
<proteinExistence type="predicted"/>
<feature type="compositionally biased region" description="Basic and acidic residues" evidence="1">
    <location>
        <begin position="119"/>
        <end position="133"/>
    </location>
</feature>
<feature type="compositionally biased region" description="Basic and acidic residues" evidence="1">
    <location>
        <begin position="30"/>
        <end position="46"/>
    </location>
</feature>
<comment type="caution">
    <text evidence="2">The sequence shown here is derived from an EMBL/GenBank/DDBJ whole genome shotgun (WGS) entry which is preliminary data.</text>
</comment>
<dbReference type="Gene3D" id="1.10.150.20">
    <property type="entry name" value="5' to 3' exonuclease, C-terminal subdomain"/>
    <property type="match status" value="1"/>
</dbReference>
<keyword evidence="3" id="KW-1185">Reference proteome</keyword>
<reference evidence="2 3" key="1">
    <citation type="submission" date="2018-10" db="EMBL/GenBank/DDBJ databases">
        <title>Natrarchaeobius chitinivorans gen. nov., sp. nov., and Natrarchaeobius haloalkaliphilus sp. nov., alkaliphilic, chitin-utilizing haloarchaea from hypersaline alkaline lakes.</title>
        <authorList>
            <person name="Sorokin D.Y."/>
            <person name="Elcheninov A.G."/>
            <person name="Kostrikina N.A."/>
            <person name="Bale N.J."/>
            <person name="Sinninghe Damste J.S."/>
            <person name="Khijniak T.V."/>
            <person name="Kublanov I.V."/>
            <person name="Toshchakov S.V."/>
        </authorList>
    </citation>
    <scope>NUCLEOTIDE SEQUENCE [LARGE SCALE GENOMIC DNA]</scope>
    <source>
        <strain evidence="2 3">AArcht7</strain>
    </source>
</reference>
<dbReference type="GO" id="GO:0000166">
    <property type="term" value="F:nucleotide binding"/>
    <property type="evidence" value="ECO:0007669"/>
    <property type="project" value="InterPro"/>
</dbReference>
<evidence type="ECO:0000256" key="1">
    <source>
        <dbReference type="SAM" id="MobiDB-lite"/>
    </source>
</evidence>
<protein>
    <submittedName>
        <fullName evidence="2">Helix-hairpin-helix domain-containing protein</fullName>
    </submittedName>
</protein>
<evidence type="ECO:0000313" key="3">
    <source>
        <dbReference type="Proteomes" id="UP000281431"/>
    </source>
</evidence>
<organism evidence="2 3">
    <name type="scientific">Natrarchaeobius chitinivorans</name>
    <dbReference type="NCBI Taxonomy" id="1679083"/>
    <lineage>
        <taxon>Archaea</taxon>
        <taxon>Methanobacteriati</taxon>
        <taxon>Methanobacteriota</taxon>
        <taxon>Stenosarchaea group</taxon>
        <taxon>Halobacteria</taxon>
        <taxon>Halobacteriales</taxon>
        <taxon>Natrialbaceae</taxon>
        <taxon>Natrarchaeobius</taxon>
    </lineage>
</organism>
<dbReference type="Proteomes" id="UP000281431">
    <property type="component" value="Unassembled WGS sequence"/>
</dbReference>
<dbReference type="SUPFAM" id="SSF47794">
    <property type="entry name" value="Rad51 N-terminal domain-like"/>
    <property type="match status" value="1"/>
</dbReference>
<gene>
    <name evidence="2" type="ORF">EA472_02245</name>
</gene>
<sequence length="242" mass="25220">MGILQKLKSLLGLEDSSSQRRGAREVGVTVERERSSDDEASERVRDAPASARLDEDSSEPDETEDGESEPDAAADEEPAAAGTEAAGSTDSLVDPAEDPDRAAEPAEATGPAETDAAPTEEKTVDEGADHVDSVEDDVTGDADAEDVLEGAAESDDGDESDDEDESDDDDEVDETDESEPADGDGEPVNSIKGIGPAYADRLADAGVETVADLAGADAAELAEQTDVSEKRIQGWIDRAEVR</sequence>
<feature type="region of interest" description="Disordered" evidence="1">
    <location>
        <begin position="1"/>
        <end position="195"/>
    </location>
</feature>
<dbReference type="OrthoDB" id="202878at2157"/>
<evidence type="ECO:0000313" key="2">
    <source>
        <dbReference type="EMBL" id="RQH03404.1"/>
    </source>
</evidence>
<feature type="compositionally biased region" description="Acidic residues" evidence="1">
    <location>
        <begin position="56"/>
        <end position="78"/>
    </location>
</feature>
<feature type="region of interest" description="Disordered" evidence="1">
    <location>
        <begin position="221"/>
        <end position="242"/>
    </location>
</feature>
<feature type="compositionally biased region" description="Basic and acidic residues" evidence="1">
    <location>
        <begin position="227"/>
        <end position="242"/>
    </location>
</feature>
<dbReference type="Pfam" id="PF14520">
    <property type="entry name" value="HHH_5"/>
    <property type="match status" value="1"/>
</dbReference>
<dbReference type="AlphaFoldDB" id="A0A3N6MH16"/>
<dbReference type="InterPro" id="IPR010995">
    <property type="entry name" value="DNA_repair_Rad51/TF_NusA_a-hlx"/>
</dbReference>
<feature type="compositionally biased region" description="Acidic residues" evidence="1">
    <location>
        <begin position="134"/>
        <end position="185"/>
    </location>
</feature>